<name>D8LLM1_ECTSI</name>
<dbReference type="GO" id="GO:0016538">
    <property type="term" value="F:cyclin-dependent protein serine/threonine kinase regulator activity"/>
    <property type="evidence" value="ECO:0007669"/>
    <property type="project" value="InterPro"/>
</dbReference>
<dbReference type="SMART" id="SM00385">
    <property type="entry name" value="CYCLIN"/>
    <property type="match status" value="1"/>
</dbReference>
<dbReference type="FunCoup" id="D8LLM1">
    <property type="interactions" value="249"/>
</dbReference>
<dbReference type="Gene3D" id="1.10.472.10">
    <property type="entry name" value="Cyclin-like"/>
    <property type="match status" value="2"/>
</dbReference>
<dbReference type="InterPro" id="IPR006671">
    <property type="entry name" value="Cyclin_N"/>
</dbReference>
<evidence type="ECO:0000313" key="3">
    <source>
        <dbReference type="EMBL" id="CBN74652.1"/>
    </source>
</evidence>
<dbReference type="OrthoDB" id="10264655at2759"/>
<gene>
    <name evidence="3" type="primary">cyc</name>
    <name evidence="3" type="ORF">Esi_0037_0063</name>
</gene>
<sequence>MPNLRATKLYTVDQIRNSPSRKDGVSEALENDYRRKTGLFIKAAGKELELPVDAVATALVFFHKFFMLHSFQKHERFFVGSACLFLAAKVEESSKRVEQVMSKSWKVWNGGRDPPAENEKSFKRLREKILIAERCVLHTLGFQLTVEHPYSVVMSLLKKLFTMGKGADGGKGADKALNRQLSQAATSFVNDSLLTTLCLQYRPKQVAAAVVYLSYLYMGLPRVDTMLLEADVTVVAA</sequence>
<dbReference type="PANTHER" id="PTHR10026">
    <property type="entry name" value="CYCLIN"/>
    <property type="match status" value="1"/>
</dbReference>
<keyword evidence="4" id="KW-1185">Reference proteome</keyword>
<dbReference type="SUPFAM" id="SSF47954">
    <property type="entry name" value="Cyclin-like"/>
    <property type="match status" value="2"/>
</dbReference>
<dbReference type="InterPro" id="IPR043198">
    <property type="entry name" value="Cyclin/Ssn8"/>
</dbReference>
<keyword evidence="1" id="KW-0195">Cyclin</keyword>
<dbReference type="GO" id="GO:0006357">
    <property type="term" value="P:regulation of transcription by RNA polymerase II"/>
    <property type="evidence" value="ECO:0007669"/>
    <property type="project" value="InterPro"/>
</dbReference>
<dbReference type="STRING" id="2880.D8LLM1"/>
<dbReference type="InterPro" id="IPR036915">
    <property type="entry name" value="Cyclin-like_sf"/>
</dbReference>
<dbReference type="Pfam" id="PF00134">
    <property type="entry name" value="Cyclin_N"/>
    <property type="match status" value="1"/>
</dbReference>
<reference evidence="3 4" key="1">
    <citation type="journal article" date="2010" name="Nature">
        <title>The Ectocarpus genome and the independent evolution of multicellularity in brown algae.</title>
        <authorList>
            <person name="Cock J.M."/>
            <person name="Sterck L."/>
            <person name="Rouze P."/>
            <person name="Scornet D."/>
            <person name="Allen A.E."/>
            <person name="Amoutzias G."/>
            <person name="Anthouard V."/>
            <person name="Artiguenave F."/>
            <person name="Aury J.M."/>
            <person name="Badger J.H."/>
            <person name="Beszteri B."/>
            <person name="Billiau K."/>
            <person name="Bonnet E."/>
            <person name="Bothwell J.H."/>
            <person name="Bowler C."/>
            <person name="Boyen C."/>
            <person name="Brownlee C."/>
            <person name="Carrano C.J."/>
            <person name="Charrier B."/>
            <person name="Cho G.Y."/>
            <person name="Coelho S.M."/>
            <person name="Collen J."/>
            <person name="Corre E."/>
            <person name="Da Silva C."/>
            <person name="Delage L."/>
            <person name="Delaroque N."/>
            <person name="Dittami S.M."/>
            <person name="Doulbeau S."/>
            <person name="Elias M."/>
            <person name="Farnham G."/>
            <person name="Gachon C.M."/>
            <person name="Gschloessl B."/>
            <person name="Heesch S."/>
            <person name="Jabbari K."/>
            <person name="Jubin C."/>
            <person name="Kawai H."/>
            <person name="Kimura K."/>
            <person name="Kloareg B."/>
            <person name="Kupper F.C."/>
            <person name="Lang D."/>
            <person name="Le Bail A."/>
            <person name="Leblanc C."/>
            <person name="Lerouge P."/>
            <person name="Lohr M."/>
            <person name="Lopez P.J."/>
            <person name="Martens C."/>
            <person name="Maumus F."/>
            <person name="Michel G."/>
            <person name="Miranda-Saavedra D."/>
            <person name="Morales J."/>
            <person name="Moreau H."/>
            <person name="Motomura T."/>
            <person name="Nagasato C."/>
            <person name="Napoli C.A."/>
            <person name="Nelson D.R."/>
            <person name="Nyvall-Collen P."/>
            <person name="Peters A.F."/>
            <person name="Pommier C."/>
            <person name="Potin P."/>
            <person name="Poulain J."/>
            <person name="Quesneville H."/>
            <person name="Read B."/>
            <person name="Rensing S.A."/>
            <person name="Ritter A."/>
            <person name="Rousvoal S."/>
            <person name="Samanta M."/>
            <person name="Samson G."/>
            <person name="Schroeder D.C."/>
            <person name="Segurens B."/>
            <person name="Strittmatter M."/>
            <person name="Tonon T."/>
            <person name="Tregear J.W."/>
            <person name="Valentin K."/>
            <person name="von Dassow P."/>
            <person name="Yamagishi T."/>
            <person name="Van de Peer Y."/>
            <person name="Wincker P."/>
        </authorList>
    </citation>
    <scope>NUCLEOTIDE SEQUENCE [LARGE SCALE GENOMIC DNA]</scope>
    <source>
        <strain evidence="4">Ec32 / CCAP1310/4</strain>
    </source>
</reference>
<feature type="domain" description="Cyclin-like" evidence="2">
    <location>
        <begin position="39"/>
        <end position="138"/>
    </location>
</feature>
<dbReference type="InterPro" id="IPR013763">
    <property type="entry name" value="Cyclin-like_dom"/>
</dbReference>
<accession>D8LLM1</accession>
<evidence type="ECO:0000259" key="2">
    <source>
        <dbReference type="SMART" id="SM00385"/>
    </source>
</evidence>
<dbReference type="Proteomes" id="UP000002630">
    <property type="component" value="Unassembled WGS sequence"/>
</dbReference>
<evidence type="ECO:0000313" key="4">
    <source>
        <dbReference type="Proteomes" id="UP000002630"/>
    </source>
</evidence>
<comment type="similarity">
    <text evidence="1">Belongs to the cyclin family.</text>
</comment>
<evidence type="ECO:0000256" key="1">
    <source>
        <dbReference type="RuleBase" id="RU000383"/>
    </source>
</evidence>
<protein>
    <submittedName>
        <fullName evidence="3">Cycline T</fullName>
    </submittedName>
</protein>
<dbReference type="EMBL" id="FN649760">
    <property type="protein sequence ID" value="CBN74652.1"/>
    <property type="molecule type" value="Genomic_DNA"/>
</dbReference>
<dbReference type="AlphaFoldDB" id="D8LLM1"/>
<dbReference type="InParanoid" id="D8LLM1"/>
<organism evidence="3 4">
    <name type="scientific">Ectocarpus siliculosus</name>
    <name type="common">Brown alga</name>
    <name type="synonym">Conferva siliculosa</name>
    <dbReference type="NCBI Taxonomy" id="2880"/>
    <lineage>
        <taxon>Eukaryota</taxon>
        <taxon>Sar</taxon>
        <taxon>Stramenopiles</taxon>
        <taxon>Ochrophyta</taxon>
        <taxon>PX clade</taxon>
        <taxon>Phaeophyceae</taxon>
        <taxon>Ectocarpales</taxon>
        <taxon>Ectocarpaceae</taxon>
        <taxon>Ectocarpus</taxon>
    </lineage>
</organism>
<proteinExistence type="inferred from homology"/>